<evidence type="ECO:0000259" key="2">
    <source>
        <dbReference type="Pfam" id="PF13020"/>
    </source>
</evidence>
<feature type="compositionally biased region" description="Basic and acidic residues" evidence="1">
    <location>
        <begin position="1352"/>
        <end position="1363"/>
    </location>
</feature>
<dbReference type="PATRIC" id="fig|1227488.3.peg.1157"/>
<dbReference type="Gene3D" id="3.30.565.10">
    <property type="entry name" value="Histidine kinase-like ATPase, C-terminal domain"/>
    <property type="match status" value="1"/>
</dbReference>
<organism evidence="4 5">
    <name type="scientific">Haloterrigena salina JCM 13891</name>
    <dbReference type="NCBI Taxonomy" id="1227488"/>
    <lineage>
        <taxon>Archaea</taxon>
        <taxon>Methanobacteriati</taxon>
        <taxon>Methanobacteriota</taxon>
        <taxon>Stenosarchaea group</taxon>
        <taxon>Halobacteria</taxon>
        <taxon>Halobacteriales</taxon>
        <taxon>Natrialbaceae</taxon>
        <taxon>Haloterrigena</taxon>
    </lineage>
</organism>
<feature type="domain" description="Sacsin/Nov" evidence="3">
    <location>
        <begin position="78"/>
        <end position="210"/>
    </location>
</feature>
<dbReference type="Pfam" id="PF13020">
    <property type="entry name" value="NOV_C"/>
    <property type="match status" value="1"/>
</dbReference>
<evidence type="ECO:0000256" key="1">
    <source>
        <dbReference type="SAM" id="MobiDB-lite"/>
    </source>
</evidence>
<feature type="region of interest" description="Disordered" evidence="1">
    <location>
        <begin position="1330"/>
        <end position="1428"/>
    </location>
</feature>
<dbReference type="STRING" id="1227488.C477_05907"/>
<dbReference type="InterPro" id="IPR024975">
    <property type="entry name" value="NOV_C"/>
</dbReference>
<feature type="domain" description="Protein NO VEIN C-terminal" evidence="2">
    <location>
        <begin position="1507"/>
        <end position="1567"/>
    </location>
</feature>
<accession>M0CGM4</accession>
<dbReference type="SUPFAM" id="SSF55874">
    <property type="entry name" value="ATPase domain of HSP90 chaperone/DNA topoisomerase II/histidine kinase"/>
    <property type="match status" value="1"/>
</dbReference>
<dbReference type="InterPro" id="IPR052957">
    <property type="entry name" value="Auxin_embryo_med"/>
</dbReference>
<dbReference type="InterPro" id="IPR058210">
    <property type="entry name" value="SACS/Nov_dom"/>
</dbReference>
<dbReference type="Pfam" id="PF25794">
    <property type="entry name" value="SACS"/>
    <property type="match status" value="1"/>
</dbReference>
<dbReference type="EMBL" id="AOIS01000022">
    <property type="protein sequence ID" value="ELZ21009.1"/>
    <property type="molecule type" value="Genomic_DNA"/>
</dbReference>
<sequence>MFSLTLPLMQQDPPRSIGEIQKRQLQGYCGHPNRIVVDANNERQDRAGYDGRFIFELLQNAADEMADSDEPAIHIELSEETLYVANNGRAFDYKDLYALTMIAETTKAGERTIGHKGRGFTSVLGVTDQPSVFSSEGVSAKFDREETRDLLLSEVEIESALENGLELDDIPILSIPTQIDTTPPEVETLLSNRYDTVFKLPLRDPDHHRVLIEERLRSLDENTIGLLPELEHVEIVCEEWNQVWHIERTGFGNPDDPGLVEITECRHLEEETLREQHRFLLFEGNEINRDEIVERASLEEKEVEAMGELSVTVGFRAVPRAEDPDGPTDWALAPVSSEDKEEPPYLHVFLPTHERNPMPALVSGTFQTDSSRRNLPLDYEPEVGYQRQFNALLFEEVAELIAESVVSFVNESATEPREFVAAMDPTFGGQLDPSYPVGSVEHCLLENVREKLSDRPFVPILEGSDLRPIEDIVLPHTSDQFANLGQQYADAIGQPSVSIDESQRWIPARSLLDHTTIRALNHLRADKIDVREIPHTIAESSGEPDLNEYRTTTKKENGQMERGTLLVDPVLRVLTKIRKTLEADEDREELDEACRSAAVFPSAIERDGDRYEVGNRIPTDEEPPFLPPREDVHSDALPGIQFLPRELYHGTNPDLGQSLRDEHVPELKPQLEATWEVRRYEFDSVFGSAISPHLPGPGSPDADPSQLQERDTLESIRELAAVGSGENGRSPDEPLLYESSRRPYQALARLRVPARPISNEEEIQWRPAHEVYFSAAWPTELYDDKRVHAELLLHKLSDHIGGFNPALLVEPAWFDLEGDEEPMRSWYDFFRWLGVAEHLRPLPFFPPNAQHQYKSTGSLSRPGGSAIDEDTPPRYSKLSEDEWQDYRDHLQKALDVPESDQYIHQINPLEYGEEIRDVLTSDEVPNRVQHLFLDHLADWWDGGFDRFRRPQLAEFTNDNWRGRSTNRYFKKGELREIGSNLWLWQLQRAAWLPTTHGKVEPRRAWHLEKNDESRFTIGETTLLPIVNYRDTDVRTVAPALEIGFNLEESFTPSDAVYVLRQVAEAYEKHGRGVEGAIEGIYGRVARHMGNRDEEPAWDLSEHDLRVLCHQGPGSYTLDPESGPYYARSHRERELYEKLGVPMLNLFKEHLSIRFGECIGATDVRDGNQMDPETGVVHEELSVDVDGFELTPEWIETVLAGFLLRLRIDRDPESEDLRRTQLFYQKLTFVEDLVLTPSGTVSDASAITSRNYYIERDTNDNRILIDRCSREDEFKKALAKAYTEYLDVSSHYEGVIRIVDTAFQKHEPTVAIIDDLAAVGSSASVPELQDVPIGEAPDESDGASEPKTGISEAEDKEKTDERPITETSDTSEPRQKTVRADRVPDPASIRRIGDGSVAAIDFGGSQSHRGSGGSGGSDRPPRVPTGDYREKIDSFGMETVQRWEAKRIEGDPEKCIWDVSVAEKYEDLLDKETESGPSRDTEPLREAIENFGEKLEDSRPNPLEAPWPGFDVLTLKCDNGQYEINRCIELKTTARKTYKPGISWNQWKAASGSLRDHYYLYVVRNVRKGKSGEAELLEVPHPFRTLDRKTTEQRTLQVQFDLRDFDSETSDIWQHAIEWGN</sequence>
<dbReference type="PANTHER" id="PTHR32387">
    <property type="entry name" value="WU:FJ29H11"/>
    <property type="match status" value="1"/>
</dbReference>
<dbReference type="Proteomes" id="UP000011657">
    <property type="component" value="Unassembled WGS sequence"/>
</dbReference>
<keyword evidence="5" id="KW-1185">Reference proteome</keyword>
<feature type="compositionally biased region" description="Basic and acidic residues" evidence="1">
    <location>
        <begin position="1370"/>
        <end position="1383"/>
    </location>
</feature>
<reference evidence="4 5" key="1">
    <citation type="journal article" date="2014" name="PLoS Genet.">
        <title>Phylogenetically driven sequencing of extremely halophilic archaea reveals strategies for static and dynamic osmo-response.</title>
        <authorList>
            <person name="Becker E.A."/>
            <person name="Seitzer P.M."/>
            <person name="Tritt A."/>
            <person name="Larsen D."/>
            <person name="Krusor M."/>
            <person name="Yao A.I."/>
            <person name="Wu D."/>
            <person name="Madern D."/>
            <person name="Eisen J.A."/>
            <person name="Darling A.E."/>
            <person name="Facciotti M.T."/>
        </authorList>
    </citation>
    <scope>NUCLEOTIDE SEQUENCE [LARGE SCALE GENOMIC DNA]</scope>
    <source>
        <strain evidence="4 5">JCM 13891</strain>
    </source>
</reference>
<evidence type="ECO:0000313" key="4">
    <source>
        <dbReference type="EMBL" id="ELZ21009.1"/>
    </source>
</evidence>
<dbReference type="eggNOG" id="arCOG04450">
    <property type="taxonomic scope" value="Archaea"/>
</dbReference>
<feature type="region of interest" description="Disordered" evidence="1">
    <location>
        <begin position="852"/>
        <end position="874"/>
    </location>
</feature>
<gene>
    <name evidence="4" type="ORF">C477_05907</name>
</gene>
<protein>
    <submittedName>
        <fullName evidence="4">Uncharacterized protein</fullName>
    </submittedName>
</protein>
<dbReference type="NCBIfam" id="NF047352">
    <property type="entry name" value="P_loop_sacsin"/>
    <property type="match status" value="1"/>
</dbReference>
<dbReference type="InterPro" id="IPR036890">
    <property type="entry name" value="HATPase_C_sf"/>
</dbReference>
<feature type="region of interest" description="Disordered" evidence="1">
    <location>
        <begin position="690"/>
        <end position="709"/>
    </location>
</feature>
<name>M0CGM4_9EURY</name>
<evidence type="ECO:0000259" key="3">
    <source>
        <dbReference type="Pfam" id="PF25794"/>
    </source>
</evidence>
<evidence type="ECO:0000313" key="5">
    <source>
        <dbReference type="Proteomes" id="UP000011657"/>
    </source>
</evidence>
<proteinExistence type="predicted"/>
<dbReference type="PANTHER" id="PTHR32387:SF0">
    <property type="entry name" value="PROTEIN NO VEIN"/>
    <property type="match status" value="1"/>
</dbReference>
<comment type="caution">
    <text evidence="4">The sequence shown here is derived from an EMBL/GenBank/DDBJ whole genome shotgun (WGS) entry which is preliminary data.</text>
</comment>